<dbReference type="Gene3D" id="2.30.30.240">
    <property type="entry name" value="PRC-barrel domain"/>
    <property type="match status" value="1"/>
</dbReference>
<evidence type="ECO:0000256" key="5">
    <source>
        <dbReference type="HAMAP-Rule" id="MF_00014"/>
    </source>
</evidence>
<reference evidence="8 9" key="1">
    <citation type="submission" date="2013-08" db="EMBL/GenBank/DDBJ databases">
        <authorList>
            <person name="Weinstock G."/>
            <person name="Sodergren E."/>
            <person name="Wylie T."/>
            <person name="Fulton L."/>
            <person name="Fulton R."/>
            <person name="Fronick C."/>
            <person name="O'Laughlin M."/>
            <person name="Godfrey J."/>
            <person name="Miner T."/>
            <person name="Herter B."/>
            <person name="Appelbaum E."/>
            <person name="Cordes M."/>
            <person name="Lek S."/>
            <person name="Wollam A."/>
            <person name="Pepin K.H."/>
            <person name="Palsikar V.B."/>
            <person name="Mitreva M."/>
            <person name="Wilson R.K."/>
        </authorList>
    </citation>
    <scope>NUCLEOTIDE SEQUENCE [LARGE SCALE GENOMIC DNA]</scope>
    <source>
        <strain evidence="8 9">ATCC 700332</strain>
    </source>
</reference>
<dbReference type="InterPro" id="IPR056792">
    <property type="entry name" value="PRC_RimM"/>
</dbReference>
<dbReference type="Pfam" id="PF01782">
    <property type="entry name" value="RimM"/>
    <property type="match status" value="1"/>
</dbReference>
<dbReference type="SUPFAM" id="SSF50346">
    <property type="entry name" value="PRC-barrel domain"/>
    <property type="match status" value="1"/>
</dbReference>
<dbReference type="Pfam" id="PF24986">
    <property type="entry name" value="PRC_RimM"/>
    <property type="match status" value="1"/>
</dbReference>
<feature type="domain" description="RimM N-terminal" evidence="6">
    <location>
        <begin position="7"/>
        <end position="87"/>
    </location>
</feature>
<keyword evidence="2 5" id="KW-0690">Ribosome biogenesis</keyword>
<gene>
    <name evidence="5" type="primary">rimM</name>
    <name evidence="8" type="ORF">HMPREF9193_01647</name>
</gene>
<dbReference type="SUPFAM" id="SSF50447">
    <property type="entry name" value="Translation proteins"/>
    <property type="match status" value="1"/>
</dbReference>
<name>A0ABN0NX30_TRELE</name>
<protein>
    <recommendedName>
        <fullName evidence="5">Ribosome maturation factor RimM</fullName>
    </recommendedName>
</protein>
<keyword evidence="9" id="KW-1185">Reference proteome</keyword>
<dbReference type="InterPro" id="IPR002676">
    <property type="entry name" value="RimM_N"/>
</dbReference>
<evidence type="ECO:0000256" key="3">
    <source>
        <dbReference type="ARBA" id="ARBA00022552"/>
    </source>
</evidence>
<comment type="function">
    <text evidence="5">An accessory protein needed during the final step in the assembly of 30S ribosomal subunit, possibly for assembly of the head region. Essential for efficient processing of 16S rRNA. May be needed both before and after RbfA during the maturation of 16S rRNA. It has affinity for free ribosomal 30S subunits but not for 70S ribosomes.</text>
</comment>
<dbReference type="InterPro" id="IPR036976">
    <property type="entry name" value="RimM_N_sf"/>
</dbReference>
<keyword evidence="1 5" id="KW-0963">Cytoplasm</keyword>
<keyword evidence="3 5" id="KW-0698">rRNA processing</keyword>
<evidence type="ECO:0000256" key="2">
    <source>
        <dbReference type="ARBA" id="ARBA00022517"/>
    </source>
</evidence>
<evidence type="ECO:0000313" key="9">
    <source>
        <dbReference type="Proteomes" id="UP000016649"/>
    </source>
</evidence>
<comment type="similarity">
    <text evidence="5">Belongs to the RimM family.</text>
</comment>
<proteinExistence type="inferred from homology"/>
<comment type="subcellular location">
    <subcellularLocation>
        <location evidence="5">Cytoplasm</location>
    </subcellularLocation>
</comment>
<dbReference type="Gene3D" id="2.40.30.60">
    <property type="entry name" value="RimM"/>
    <property type="match status" value="1"/>
</dbReference>
<comment type="subunit">
    <text evidence="5">Binds ribosomal protein uS19.</text>
</comment>
<dbReference type="EMBL" id="AWVH01000039">
    <property type="protein sequence ID" value="ERJ91989.1"/>
    <property type="molecule type" value="Genomic_DNA"/>
</dbReference>
<evidence type="ECO:0000256" key="1">
    <source>
        <dbReference type="ARBA" id="ARBA00022490"/>
    </source>
</evidence>
<feature type="domain" description="Ribosome maturation factor RimM PRC barrel" evidence="7">
    <location>
        <begin position="101"/>
        <end position="189"/>
    </location>
</feature>
<dbReference type="PANTHER" id="PTHR33692">
    <property type="entry name" value="RIBOSOME MATURATION FACTOR RIMM"/>
    <property type="match status" value="1"/>
</dbReference>
<dbReference type="InterPro" id="IPR009000">
    <property type="entry name" value="Transl_B-barrel_sf"/>
</dbReference>
<dbReference type="Proteomes" id="UP000016649">
    <property type="component" value="Unassembled WGS sequence"/>
</dbReference>
<dbReference type="InterPro" id="IPR011033">
    <property type="entry name" value="PRC_barrel-like_sf"/>
</dbReference>
<accession>A0ABN0NX30</accession>
<dbReference type="NCBIfam" id="TIGR02273">
    <property type="entry name" value="16S_RimM"/>
    <property type="match status" value="1"/>
</dbReference>
<keyword evidence="4 5" id="KW-0143">Chaperone</keyword>
<dbReference type="HAMAP" id="MF_00014">
    <property type="entry name" value="Ribosome_mat_RimM"/>
    <property type="match status" value="1"/>
</dbReference>
<evidence type="ECO:0000259" key="7">
    <source>
        <dbReference type="Pfam" id="PF24986"/>
    </source>
</evidence>
<dbReference type="RefSeq" id="WP_021687848.1">
    <property type="nucleotide sequence ID" value="NZ_KI260569.1"/>
</dbReference>
<dbReference type="InterPro" id="IPR011961">
    <property type="entry name" value="RimM"/>
</dbReference>
<evidence type="ECO:0000313" key="8">
    <source>
        <dbReference type="EMBL" id="ERJ91989.1"/>
    </source>
</evidence>
<organism evidence="8 9">
    <name type="scientific">Treponema lecithinolyticum ATCC 700332</name>
    <dbReference type="NCBI Taxonomy" id="1321815"/>
    <lineage>
        <taxon>Bacteria</taxon>
        <taxon>Pseudomonadati</taxon>
        <taxon>Spirochaetota</taxon>
        <taxon>Spirochaetia</taxon>
        <taxon>Spirochaetales</taxon>
        <taxon>Treponemataceae</taxon>
        <taxon>Treponema</taxon>
    </lineage>
</organism>
<sequence length="194" mass="21455">MEQTLTVGIIRAVHGLAGKVKVESTSGETQHFFTLTDVTLRKGEKEIRQRIESVENGTSYLLVKFKGIDTPEQAKAFMLWEIAVPRSMACPLRANEYYAEDLKGCTLLYYGGAQTETADWPLEAGVVTGVLEGGNGDLLEVAVAESVNTVDIRADKKEDAQKKRTALVPFKKEFIGAVDIEHGTIQLMHLWILE</sequence>
<evidence type="ECO:0000256" key="4">
    <source>
        <dbReference type="ARBA" id="ARBA00023186"/>
    </source>
</evidence>
<evidence type="ECO:0000259" key="6">
    <source>
        <dbReference type="Pfam" id="PF01782"/>
    </source>
</evidence>
<dbReference type="PANTHER" id="PTHR33692:SF1">
    <property type="entry name" value="RIBOSOME MATURATION FACTOR RIMM"/>
    <property type="match status" value="1"/>
</dbReference>
<comment type="domain">
    <text evidence="5">The PRC barrel domain binds ribosomal protein uS19.</text>
</comment>
<comment type="caution">
    <text evidence="8">The sequence shown here is derived from an EMBL/GenBank/DDBJ whole genome shotgun (WGS) entry which is preliminary data.</text>
</comment>